<reference evidence="3 4" key="1">
    <citation type="submission" date="2024-09" db="EMBL/GenBank/DDBJ databases">
        <authorList>
            <person name="Sun Q."/>
            <person name="Mori K."/>
        </authorList>
    </citation>
    <scope>NUCLEOTIDE SEQUENCE [LARGE SCALE GENOMIC DNA]</scope>
    <source>
        <strain evidence="3 4">JCM 4557</strain>
    </source>
</reference>
<comment type="caution">
    <text evidence="3">The sequence shown here is derived from an EMBL/GenBank/DDBJ whole genome shotgun (WGS) entry which is preliminary data.</text>
</comment>
<dbReference type="Proteomes" id="UP001589887">
    <property type="component" value="Unassembled WGS sequence"/>
</dbReference>
<dbReference type="Gene3D" id="3.40.50.1390">
    <property type="entry name" value="Resolvase, N-terminal catalytic domain"/>
    <property type="match status" value="1"/>
</dbReference>
<feature type="compositionally biased region" description="Basic and acidic residues" evidence="1">
    <location>
        <begin position="20"/>
        <end position="30"/>
    </location>
</feature>
<protein>
    <submittedName>
        <fullName evidence="3">Recombinase family protein</fullName>
    </submittedName>
</protein>
<dbReference type="InterPro" id="IPR006119">
    <property type="entry name" value="Resolv_N"/>
</dbReference>
<dbReference type="EMBL" id="JBHMQV010000001">
    <property type="protein sequence ID" value="MFC0842404.1"/>
    <property type="molecule type" value="Genomic_DNA"/>
</dbReference>
<evidence type="ECO:0000313" key="3">
    <source>
        <dbReference type="EMBL" id="MFC0842404.1"/>
    </source>
</evidence>
<organism evidence="3 4">
    <name type="scientific">Streptomyces noboritoensis</name>
    <dbReference type="NCBI Taxonomy" id="67337"/>
    <lineage>
        <taxon>Bacteria</taxon>
        <taxon>Bacillati</taxon>
        <taxon>Actinomycetota</taxon>
        <taxon>Actinomycetes</taxon>
        <taxon>Kitasatosporales</taxon>
        <taxon>Streptomycetaceae</taxon>
        <taxon>Streptomyces</taxon>
    </lineage>
</organism>
<evidence type="ECO:0000259" key="2">
    <source>
        <dbReference type="Pfam" id="PF00239"/>
    </source>
</evidence>
<dbReference type="InterPro" id="IPR036162">
    <property type="entry name" value="Resolvase-like_N_sf"/>
</dbReference>
<evidence type="ECO:0000313" key="4">
    <source>
        <dbReference type="Proteomes" id="UP001589887"/>
    </source>
</evidence>
<evidence type="ECO:0000256" key="1">
    <source>
        <dbReference type="SAM" id="MobiDB-lite"/>
    </source>
</evidence>
<dbReference type="RefSeq" id="WP_394316262.1">
    <property type="nucleotide sequence ID" value="NZ_JBHMQV010000001.1"/>
</dbReference>
<dbReference type="SUPFAM" id="SSF53041">
    <property type="entry name" value="Resolvase-like"/>
    <property type="match status" value="1"/>
</dbReference>
<sequence>MLAERARSSAQSHPSDADDIERHPCPRCKADPGTPAPLALAPDTPTADIRIGYARCSTLTHELQSQLNALAKHGIERDKVFSEKISTRVRVRPRFEAVGPRPRRSPRNSTPGRAGAVEVTRDRTTRERGFVGSPTYPFELRVSSLQNLPSRVHTGGPESYRGYGVNGPRFSSGGTRAGG</sequence>
<feature type="region of interest" description="Disordered" evidence="1">
    <location>
        <begin position="93"/>
        <end position="123"/>
    </location>
</feature>
<accession>A0ABV6TBA0</accession>
<gene>
    <name evidence="3" type="ORF">ACFH04_01445</name>
</gene>
<feature type="region of interest" description="Disordered" evidence="1">
    <location>
        <begin position="1"/>
        <end position="44"/>
    </location>
</feature>
<feature type="compositionally biased region" description="Low complexity" evidence="1">
    <location>
        <begin position="31"/>
        <end position="44"/>
    </location>
</feature>
<feature type="domain" description="Resolvase/invertase-type recombinase catalytic" evidence="2">
    <location>
        <begin position="51"/>
        <end position="97"/>
    </location>
</feature>
<keyword evidence="4" id="KW-1185">Reference proteome</keyword>
<name>A0ABV6TBA0_9ACTN</name>
<feature type="region of interest" description="Disordered" evidence="1">
    <location>
        <begin position="149"/>
        <end position="179"/>
    </location>
</feature>
<dbReference type="Pfam" id="PF00239">
    <property type="entry name" value="Resolvase"/>
    <property type="match status" value="1"/>
</dbReference>
<proteinExistence type="predicted"/>